<feature type="compositionally biased region" description="Basic and acidic residues" evidence="4">
    <location>
        <begin position="162"/>
        <end position="173"/>
    </location>
</feature>
<dbReference type="GO" id="GO:0035556">
    <property type="term" value="P:intracellular signal transduction"/>
    <property type="evidence" value="ECO:0007669"/>
    <property type="project" value="InterPro"/>
</dbReference>
<reference evidence="5" key="2">
    <citation type="submission" date="2017-10" db="EMBL/GenBank/DDBJ databases">
        <title>Ladona fulva Genome sequencing and assembly.</title>
        <authorList>
            <person name="Murali S."/>
            <person name="Richards S."/>
            <person name="Bandaranaike D."/>
            <person name="Bellair M."/>
            <person name="Blankenburg K."/>
            <person name="Chao H."/>
            <person name="Dinh H."/>
            <person name="Doddapaneni H."/>
            <person name="Dugan-Rocha S."/>
            <person name="Elkadiri S."/>
            <person name="Gnanaolivu R."/>
            <person name="Hernandez B."/>
            <person name="Skinner E."/>
            <person name="Javaid M."/>
            <person name="Lee S."/>
            <person name="Li M."/>
            <person name="Ming W."/>
            <person name="Munidasa M."/>
            <person name="Muniz J."/>
            <person name="Nguyen L."/>
            <person name="Hughes D."/>
            <person name="Osuji N."/>
            <person name="Pu L.-L."/>
            <person name="Puazo M."/>
            <person name="Qu C."/>
            <person name="Quiroz J."/>
            <person name="Raj R."/>
            <person name="Weissenberger G."/>
            <person name="Xin Y."/>
            <person name="Zou X."/>
            <person name="Han Y."/>
            <person name="Worley K."/>
            <person name="Muzny D."/>
            <person name="Gibbs R."/>
        </authorList>
    </citation>
    <scope>NUCLEOTIDE SEQUENCE</scope>
    <source>
        <strain evidence="5">Sampled in the wild</strain>
    </source>
</reference>
<evidence type="ECO:0000313" key="5">
    <source>
        <dbReference type="EMBL" id="KAG8222421.1"/>
    </source>
</evidence>
<feature type="coiled-coil region" evidence="3">
    <location>
        <begin position="1"/>
        <end position="28"/>
    </location>
</feature>
<dbReference type="InterPro" id="IPR007940">
    <property type="entry name" value="SH3BP5"/>
</dbReference>
<comment type="similarity">
    <text evidence="1">Belongs to the SH3BP5 family.</text>
</comment>
<comment type="caution">
    <text evidence="5">The sequence shown here is derived from an EMBL/GenBank/DDBJ whole genome shotgun (WGS) entry which is preliminary data.</text>
</comment>
<evidence type="ECO:0000256" key="2">
    <source>
        <dbReference type="ARBA" id="ARBA00023054"/>
    </source>
</evidence>
<evidence type="ECO:0000256" key="1">
    <source>
        <dbReference type="ARBA" id="ARBA00007796"/>
    </source>
</evidence>
<feature type="compositionally biased region" description="Polar residues" evidence="4">
    <location>
        <begin position="175"/>
        <end position="188"/>
    </location>
</feature>
<feature type="region of interest" description="Disordered" evidence="4">
    <location>
        <begin position="162"/>
        <end position="188"/>
    </location>
</feature>
<gene>
    <name evidence="5" type="ORF">J437_LFUL008418</name>
</gene>
<evidence type="ECO:0000313" key="6">
    <source>
        <dbReference type="Proteomes" id="UP000792457"/>
    </source>
</evidence>
<sequence>MEACQQMLMEQKARVENLQSAVSAAKRAYSLSLRSLECISEEIHQRRRCPTGKREPGVGAELEATTLEIPGPSLEKMCSVDTGGMEGSNSKELDFDLEHCDLRSVGGLSATPSSSAVSDADEVDDDDEEQVRSLSLRPVDGEERSSQWEEISAAVNKLGEMMKEEDAKGDAKDPLQSQQLSLKTGSNT</sequence>
<keyword evidence="2 3" id="KW-0175">Coiled coil</keyword>
<protein>
    <submittedName>
        <fullName evidence="5">Uncharacterized protein</fullName>
    </submittedName>
</protein>
<dbReference type="PANTHER" id="PTHR19423:SF1">
    <property type="entry name" value="SH3 DOMAIN-BINDING PROTEIN 5"/>
    <property type="match status" value="1"/>
</dbReference>
<evidence type="ECO:0000256" key="3">
    <source>
        <dbReference type="SAM" id="Coils"/>
    </source>
</evidence>
<organism evidence="5 6">
    <name type="scientific">Ladona fulva</name>
    <name type="common">Scarce chaser dragonfly</name>
    <name type="synonym">Libellula fulva</name>
    <dbReference type="NCBI Taxonomy" id="123851"/>
    <lineage>
        <taxon>Eukaryota</taxon>
        <taxon>Metazoa</taxon>
        <taxon>Ecdysozoa</taxon>
        <taxon>Arthropoda</taxon>
        <taxon>Hexapoda</taxon>
        <taxon>Insecta</taxon>
        <taxon>Pterygota</taxon>
        <taxon>Palaeoptera</taxon>
        <taxon>Odonata</taxon>
        <taxon>Epiprocta</taxon>
        <taxon>Anisoptera</taxon>
        <taxon>Libelluloidea</taxon>
        <taxon>Libellulidae</taxon>
        <taxon>Ladona</taxon>
    </lineage>
</organism>
<dbReference type="AlphaFoldDB" id="A0A8K0JTJ2"/>
<feature type="compositionally biased region" description="Acidic residues" evidence="4">
    <location>
        <begin position="119"/>
        <end position="129"/>
    </location>
</feature>
<dbReference type="EMBL" id="KZ308133">
    <property type="protein sequence ID" value="KAG8222421.1"/>
    <property type="molecule type" value="Genomic_DNA"/>
</dbReference>
<dbReference type="OrthoDB" id="446789at2759"/>
<evidence type="ECO:0000256" key="4">
    <source>
        <dbReference type="SAM" id="MobiDB-lite"/>
    </source>
</evidence>
<accession>A0A8K0JTJ2</accession>
<reference evidence="5" key="1">
    <citation type="submission" date="2013-04" db="EMBL/GenBank/DDBJ databases">
        <authorList>
            <person name="Qu J."/>
            <person name="Murali S.C."/>
            <person name="Bandaranaike D."/>
            <person name="Bellair M."/>
            <person name="Blankenburg K."/>
            <person name="Chao H."/>
            <person name="Dinh H."/>
            <person name="Doddapaneni H."/>
            <person name="Downs B."/>
            <person name="Dugan-Rocha S."/>
            <person name="Elkadiri S."/>
            <person name="Gnanaolivu R.D."/>
            <person name="Hernandez B."/>
            <person name="Javaid M."/>
            <person name="Jayaseelan J.C."/>
            <person name="Lee S."/>
            <person name="Li M."/>
            <person name="Ming W."/>
            <person name="Munidasa M."/>
            <person name="Muniz J."/>
            <person name="Nguyen L."/>
            <person name="Ongeri F."/>
            <person name="Osuji N."/>
            <person name="Pu L.-L."/>
            <person name="Puazo M."/>
            <person name="Qu C."/>
            <person name="Quiroz J."/>
            <person name="Raj R."/>
            <person name="Weissenberger G."/>
            <person name="Xin Y."/>
            <person name="Zou X."/>
            <person name="Han Y."/>
            <person name="Richards S."/>
            <person name="Worley K."/>
            <person name="Muzny D."/>
            <person name="Gibbs R."/>
        </authorList>
    </citation>
    <scope>NUCLEOTIDE SEQUENCE</scope>
    <source>
        <strain evidence="5">Sampled in the wild</strain>
    </source>
</reference>
<keyword evidence="6" id="KW-1185">Reference proteome</keyword>
<dbReference type="PANTHER" id="PTHR19423">
    <property type="entry name" value="SH3 DOMAIN-BINDING PROTEIN 5"/>
    <property type="match status" value="1"/>
</dbReference>
<proteinExistence type="inferred from homology"/>
<dbReference type="GO" id="GO:0005737">
    <property type="term" value="C:cytoplasm"/>
    <property type="evidence" value="ECO:0007669"/>
    <property type="project" value="TreeGrafter"/>
</dbReference>
<name>A0A8K0JTJ2_LADFU</name>
<dbReference type="Pfam" id="PF05276">
    <property type="entry name" value="SH3BP5"/>
    <property type="match status" value="1"/>
</dbReference>
<dbReference type="GO" id="GO:0004860">
    <property type="term" value="F:protein kinase inhibitor activity"/>
    <property type="evidence" value="ECO:0007669"/>
    <property type="project" value="TreeGrafter"/>
</dbReference>
<dbReference type="Proteomes" id="UP000792457">
    <property type="component" value="Unassembled WGS sequence"/>
</dbReference>
<feature type="region of interest" description="Disordered" evidence="4">
    <location>
        <begin position="104"/>
        <end position="148"/>
    </location>
</feature>